<dbReference type="SUPFAM" id="SSF51004">
    <property type="entry name" value="C-terminal (heme d1) domain of cytochrome cd1-nitrite reductase"/>
    <property type="match status" value="1"/>
</dbReference>
<organism evidence="2 3">
    <name type="scientific">Enterococcus faecalis TX4248</name>
    <dbReference type="NCBI Taxonomy" id="749495"/>
    <lineage>
        <taxon>Bacteria</taxon>
        <taxon>Bacillati</taxon>
        <taxon>Bacillota</taxon>
        <taxon>Bacilli</taxon>
        <taxon>Lactobacillales</taxon>
        <taxon>Enterococcaceae</taxon>
        <taxon>Enterococcus</taxon>
    </lineage>
</organism>
<dbReference type="PANTHER" id="PTHR30344:SF1">
    <property type="entry name" value="6-PHOSPHOGLUCONOLACTONASE"/>
    <property type="match status" value="1"/>
</dbReference>
<dbReference type="PANTHER" id="PTHR30344">
    <property type="entry name" value="6-PHOSPHOGLUCONOLACTONASE-RELATED"/>
    <property type="match status" value="1"/>
</dbReference>
<evidence type="ECO:0000256" key="1">
    <source>
        <dbReference type="ARBA" id="ARBA00005564"/>
    </source>
</evidence>
<dbReference type="InterPro" id="IPR019405">
    <property type="entry name" value="Lactonase_7-beta_prop"/>
</dbReference>
<proteinExistence type="inferred from homology"/>
<comment type="similarity">
    <text evidence="1">Belongs to the cycloisomerase 2 family.</text>
</comment>
<protein>
    <recommendedName>
        <fullName evidence="4">6-phosphogluconolactonase</fullName>
    </recommendedName>
</protein>
<dbReference type="Pfam" id="PF10282">
    <property type="entry name" value="Lactonase"/>
    <property type="match status" value="1"/>
</dbReference>
<dbReference type="GO" id="GO:0005829">
    <property type="term" value="C:cytosol"/>
    <property type="evidence" value="ECO:0007669"/>
    <property type="project" value="TreeGrafter"/>
</dbReference>
<dbReference type="AlphaFoldDB" id="A0A125W9U6"/>
<dbReference type="Proteomes" id="UP000004846">
    <property type="component" value="Unassembled WGS sequence"/>
</dbReference>
<evidence type="ECO:0000313" key="3">
    <source>
        <dbReference type="Proteomes" id="UP000004846"/>
    </source>
</evidence>
<dbReference type="FunFam" id="2.130.10.10:FF:000306">
    <property type="entry name" value="3-carboxymuconate cyclase"/>
    <property type="match status" value="1"/>
</dbReference>
<dbReference type="InterPro" id="IPR050282">
    <property type="entry name" value="Cycloisomerase_2"/>
</dbReference>
<comment type="caution">
    <text evidence="2">The sequence shown here is derived from an EMBL/GenBank/DDBJ whole genome shotgun (WGS) entry which is preliminary data.</text>
</comment>
<reference evidence="2 3" key="1">
    <citation type="submission" date="2010-07" db="EMBL/GenBank/DDBJ databases">
        <authorList>
            <person name="Sid Ahmed O."/>
        </authorList>
    </citation>
    <scope>NUCLEOTIDE SEQUENCE [LARGE SCALE GENOMIC DNA]</scope>
    <source>
        <strain evidence="2 3">TX4248</strain>
    </source>
</reference>
<dbReference type="EMBL" id="AEBR01000009">
    <property type="protein sequence ID" value="EFM83956.1"/>
    <property type="molecule type" value="Genomic_DNA"/>
</dbReference>
<accession>A0A125W9U6</accession>
<evidence type="ECO:0008006" key="4">
    <source>
        <dbReference type="Google" id="ProtNLM"/>
    </source>
</evidence>
<dbReference type="HOGENOM" id="CLU_038716_3_1_9"/>
<sequence length="353" mass="38961">MIVLKQIGGIVMLEQILLGTYTRRASQGIYKIALDTTQGRLTEATLLLEETSPTYLALSQKGELFSVTSVDGEGGTAAYQPEMDHFNLLNKVTEEGAPPCYVAVDENRQLVYAANYHQGIVHVYRILEDGSLEDADKVIHTEPTGPHENQNNAHVHYTDLTPDQRLVVCDLGTDRVYTYNVSLDGKLSEIAQFVTEPGTGPRHLVFHPTKSLAYLFGELDSTVSVLSYDETDGSFTELQKVSTLPADYDAFNGGAAIRISSDGRFLYASNRGHNSIAVYAVSENGEAIERIQLISTEGDIPRDFDLDPSEDFIVVANQDSDNLTLYRRNQETGLLEMIQKDVAVPECVCVLFV</sequence>
<dbReference type="InterPro" id="IPR015943">
    <property type="entry name" value="WD40/YVTN_repeat-like_dom_sf"/>
</dbReference>
<dbReference type="GO" id="GO:0017057">
    <property type="term" value="F:6-phosphogluconolactonase activity"/>
    <property type="evidence" value="ECO:0007669"/>
    <property type="project" value="TreeGrafter"/>
</dbReference>
<gene>
    <name evidence="2" type="ORF">HMPREF9498_00408</name>
</gene>
<dbReference type="Gene3D" id="2.130.10.10">
    <property type="entry name" value="YVTN repeat-like/Quinoprotein amine dehydrogenase"/>
    <property type="match status" value="1"/>
</dbReference>
<evidence type="ECO:0000313" key="2">
    <source>
        <dbReference type="EMBL" id="EFM83956.1"/>
    </source>
</evidence>
<name>A0A125W9U6_ENTFL</name>
<dbReference type="InterPro" id="IPR011048">
    <property type="entry name" value="Haem_d1_sf"/>
</dbReference>